<dbReference type="Proteomes" id="UP001364224">
    <property type="component" value="Unassembled WGS sequence"/>
</dbReference>
<keyword evidence="1" id="KW-0812">Transmembrane</keyword>
<protein>
    <submittedName>
        <fullName evidence="2">Uncharacterized protein</fullName>
    </submittedName>
</protein>
<evidence type="ECO:0000313" key="3">
    <source>
        <dbReference type="Proteomes" id="UP001364224"/>
    </source>
</evidence>
<accession>A0ABU8BIT5</accession>
<proteinExistence type="predicted"/>
<keyword evidence="3" id="KW-1185">Reference proteome</keyword>
<gene>
    <name evidence="2" type="ORF">V1286_005991</name>
</gene>
<feature type="transmembrane region" description="Helical" evidence="1">
    <location>
        <begin position="20"/>
        <end position="38"/>
    </location>
</feature>
<dbReference type="EMBL" id="JAZHRV010000001">
    <property type="protein sequence ID" value="MEH2558462.1"/>
    <property type="molecule type" value="Genomic_DNA"/>
</dbReference>
<dbReference type="RefSeq" id="WP_334485532.1">
    <property type="nucleotide sequence ID" value="NZ_JAZHRV010000001.1"/>
</dbReference>
<keyword evidence="1" id="KW-1133">Transmembrane helix</keyword>
<keyword evidence="1" id="KW-0472">Membrane</keyword>
<organism evidence="2 3">
    <name type="scientific">Bradyrhizobium algeriense</name>
    <dbReference type="NCBI Taxonomy" id="634784"/>
    <lineage>
        <taxon>Bacteria</taxon>
        <taxon>Pseudomonadati</taxon>
        <taxon>Pseudomonadota</taxon>
        <taxon>Alphaproteobacteria</taxon>
        <taxon>Hyphomicrobiales</taxon>
        <taxon>Nitrobacteraceae</taxon>
        <taxon>Bradyrhizobium</taxon>
    </lineage>
</organism>
<name>A0ABU8BIT5_9BRAD</name>
<sequence length="57" mass="6249">MPENPLPKPSAGARPRFRSVITTVLLIVISVLIVRDFLVRRWGGSAPPASDVVRPSR</sequence>
<reference evidence="2 3" key="1">
    <citation type="submission" date="2024-02" db="EMBL/GenBank/DDBJ databases">
        <title>Adaptive strategies in a cosmopolitan and abundant soil bacterium.</title>
        <authorList>
            <person name="Carini P."/>
        </authorList>
    </citation>
    <scope>NUCLEOTIDE SEQUENCE [LARGE SCALE GENOMIC DNA]</scope>
    <source>
        <strain evidence="2 3">AZCC 1608</strain>
    </source>
</reference>
<comment type="caution">
    <text evidence="2">The sequence shown here is derived from an EMBL/GenBank/DDBJ whole genome shotgun (WGS) entry which is preliminary data.</text>
</comment>
<evidence type="ECO:0000256" key="1">
    <source>
        <dbReference type="SAM" id="Phobius"/>
    </source>
</evidence>
<evidence type="ECO:0000313" key="2">
    <source>
        <dbReference type="EMBL" id="MEH2558462.1"/>
    </source>
</evidence>